<evidence type="ECO:0000256" key="9">
    <source>
        <dbReference type="ARBA" id="ARBA00023118"/>
    </source>
</evidence>
<comment type="subunit">
    <text evidence="12 13">Monomer. Binds crRNA and tracrRNA.</text>
</comment>
<comment type="caution">
    <text evidence="15">The sequence shown here is derived from an EMBL/GenBank/DDBJ whole genome shotgun (WGS) entry which is preliminary data.</text>
</comment>
<comment type="domain">
    <text evidence="13">Has 2 endonuclease domains. The discontinuous RuvC-like domain cleaves the target DNA noncomplementary to crRNA while the HNH nuclease domain cleaves the target DNA complementary to crRNA.</text>
</comment>
<keyword evidence="6 13" id="KW-0378">Hydrolase</keyword>
<comment type="similarity">
    <text evidence="13">Belongs to the CRISPR-associated Cas9 family.</text>
</comment>
<keyword evidence="9 13" id="KW-0051">Antiviral defense</keyword>
<dbReference type="Gene3D" id="1.10.30.50">
    <property type="match status" value="1"/>
</dbReference>
<dbReference type="Pfam" id="PF13395">
    <property type="entry name" value="HNH_4"/>
    <property type="match status" value="1"/>
</dbReference>
<dbReference type="GO" id="GO:0043571">
    <property type="term" value="P:maintenance of CRISPR repeat elements"/>
    <property type="evidence" value="ECO:0007669"/>
    <property type="project" value="UniProtKB-UniRule"/>
</dbReference>
<dbReference type="GO" id="GO:0003723">
    <property type="term" value="F:RNA binding"/>
    <property type="evidence" value="ECO:0007669"/>
    <property type="project" value="UniProtKB-UniRule"/>
</dbReference>
<evidence type="ECO:0000256" key="8">
    <source>
        <dbReference type="ARBA" id="ARBA00022884"/>
    </source>
</evidence>
<feature type="active site" description="Proton acceptor for HNH nuclease domain" evidence="13">
    <location>
        <position position="817"/>
    </location>
</feature>
<dbReference type="InterPro" id="IPR055228">
    <property type="entry name" value="Cas9_RuvC"/>
</dbReference>
<comment type="caution">
    <text evidence="13">Lacks conserved residue(s) required for the propagation of feature annotation.</text>
</comment>
<comment type="cofactor">
    <cofactor evidence="1">
        <name>Mg(2+)</name>
        <dbReference type="ChEBI" id="CHEBI:18420"/>
    </cofactor>
</comment>
<dbReference type="Pfam" id="PF22702">
    <property type="entry name" value="Cas9_RuvC"/>
    <property type="match status" value="1"/>
</dbReference>
<feature type="domain" description="HNH Cas9-type" evidence="14">
    <location>
        <begin position="747"/>
        <end position="895"/>
    </location>
</feature>
<evidence type="ECO:0000256" key="5">
    <source>
        <dbReference type="ARBA" id="ARBA00022759"/>
    </source>
</evidence>
<dbReference type="EMBL" id="JXKH01000002">
    <property type="protein sequence ID" value="OJG19241.1"/>
    <property type="molecule type" value="Genomic_DNA"/>
</dbReference>
<evidence type="ECO:0000256" key="13">
    <source>
        <dbReference type="HAMAP-Rule" id="MF_01480"/>
    </source>
</evidence>
<evidence type="ECO:0000256" key="1">
    <source>
        <dbReference type="ARBA" id="ARBA00001946"/>
    </source>
</evidence>
<sequence length="1289" mass="152033">MKIKGASDKPYIKKNFWGVRLFDEGKTAEKRRGSRTTRRRLRRRRNRIEYLRAFFAEEMVKVDPNFFYRLDESFLVLEDKLHERHPIFTTVEEEIAYHQEFPTIYHLRKTLADSDEKRDLRIVYLALAHLIKYRGNFLIEGKLNTENSSINETFKLFLQVYNQTFTYQNDGSFINHLDETTEVEFPFTEKVSRSKKAENVLKLFPNEKSNGTFMLFLKLIAGNQANFKRTFNLEEDAKLQFSKEEYEEDLENLLSLVGDEYSDVFAAAKNAYDAVELAGILTVNDRSTKAKLSASMIERYEQHQEDLKRFKLFVKQNLPDKYAEVFNDSGKKGYAGYIDGNNVKQEEFYKYVKNLIEKTPNADYFLAKIEQEDFLRKQRTFDNGVIPHQIHLEELKAIIHNQQKYYPFLQEFQAQIESLLTFRIPYYVGPLGTGKGKFAWVTRNSDEAIRPWNFAEVVDADQSAIDFIERMTNFDSYLPNEKVLPKHSMLYEKYAIFNELTKVKYIDDRGVEANFSSEEKQQIFATLFKKKRRVTKADLEHFLRNHYNIETAEIVGVEREFNAKYNTYHDFLKIGIDSQFLDEQSNEEILEDIVKILTVFEDRQMIRKQLEKYHDYFLEKTMKKLERRHYTGWGRLSSQLINGLRDSHSGKTILDYLMDDDDIPKNRNRNFMQLINDERLSFKESIQRAQEKEDHGSLHELVQKIPGSPAIKKGILQSLMIVDELVKIMGYRPKNIVVEMARENQTTDQGRRNSNTRLRNLETAMRELGSKILTEYPTDNQELRNDRIYLYYLQNGKDMYTGQPLDINNLVNYDIDHIIPRSFTTDNSIDNRVLTSSAVNRGKKDDVPSEQVVNRMRRMWESLLKSGLISQRKFDNLTRLSLTEEDKAGFIHRQLVETRQITKHVAQILNQRFNNGEEKVSIVTLKSALTSQFRREFEIYKVREVNDYHHAHDAYLNGVVALSLLKVYPQLKPEFVYGEYRKYNSFKENKATARKQFMTNLMRFFASGEIITDTETGEILWSPDMIKKIRHVLNYRQMNFTKKLENRASNEEGKLLYKETISGRGGTGKNQIKSRFKRSDGSIIPLAIKNYGGYTEEKEAFITLKNNELFSIKRTSLDKELYDFRILRNQIFYQPEGHYRSVSSLTDSGKWNQFFLEEYLVKYVYFIKQYEKLIEDEKAFIDNNRSYFDLIREKIYTFIQLNQLADISKLSIPINRTVIQERDILFVLFNIASKGTTEAGTYQNEHEKKITLIPRTRYRAKKDILRIGESILIDYSITGLYETRRKLGE</sequence>
<keyword evidence="8 13" id="KW-0694">RNA-binding</keyword>
<evidence type="ECO:0000256" key="4">
    <source>
        <dbReference type="ARBA" id="ARBA00022723"/>
    </source>
</evidence>
<protein>
    <recommendedName>
        <fullName evidence="13">CRISPR-associated endonuclease Cas9</fullName>
        <ecNumber evidence="13">3.1.-.-</ecNumber>
    </recommendedName>
</protein>
<evidence type="ECO:0000256" key="10">
    <source>
        <dbReference type="ARBA" id="ARBA00023125"/>
    </source>
</evidence>
<dbReference type="GO" id="GO:0046872">
    <property type="term" value="F:metal ion binding"/>
    <property type="evidence" value="ECO:0007669"/>
    <property type="project" value="UniProtKB-UniRule"/>
</dbReference>
<dbReference type="NCBIfam" id="TIGR01865">
    <property type="entry name" value="cas_Csn1"/>
    <property type="match status" value="1"/>
</dbReference>
<dbReference type="PROSITE" id="PS51749">
    <property type="entry name" value="HNH_CAS9"/>
    <property type="match status" value="1"/>
</dbReference>
<reference evidence="15 16" key="1">
    <citation type="submission" date="2014-12" db="EMBL/GenBank/DDBJ databases">
        <title>Draft genome sequences of 29 type strains of Enterococci.</title>
        <authorList>
            <person name="Zhong Z."/>
            <person name="Sun Z."/>
            <person name="Liu W."/>
            <person name="Zhang W."/>
            <person name="Zhang H."/>
        </authorList>
    </citation>
    <scope>NUCLEOTIDE SEQUENCE [LARGE SCALE GENOMIC DNA]</scope>
    <source>
        <strain evidence="15 16">DSM 17029</strain>
    </source>
</reference>
<dbReference type="Pfam" id="PF16592">
    <property type="entry name" value="Cas9_REC"/>
    <property type="match status" value="1"/>
</dbReference>
<accession>A0A1L8RHH1</accession>
<keyword evidence="11" id="KW-0464">Manganese</keyword>
<evidence type="ECO:0000313" key="16">
    <source>
        <dbReference type="Proteomes" id="UP000181884"/>
    </source>
</evidence>
<comment type="function">
    <text evidence="13">CRISPR (clustered regularly interspaced short palindromic repeat) is an adaptive immune system that provides protection against mobile genetic elements (viruses, transposable elements and conjugative plasmids). CRISPR clusters contain spacers, sequences complementary to antecedent mobile elements, and target invading nucleic acids. CRISPR clusters are transcribed and processed into CRISPR RNA (crRNA). In type II CRISPR systems correct processing of pre-crRNA requires a trans-encoded small RNA (tracrRNA), endogenous ribonuclease 3 (rnc) and this protein. The tracrRNA serves as a guide for ribonuclease 3-aided processing of pre-crRNA. Subsequently Cas9/crRNA/tracrRNA endonucleolytically cleaves linear or circular dsDNA target complementary to the spacer; Cas9 is inactive in the absence of the 2 guide RNAs (gRNA). Cas9 recognizes the protospacer adjacent motif (PAM) in the CRISPR repeat sequences to help distinguish self versus nonself, as targets within the bacterial CRISPR locus do not have PAMs. PAM recognition is also required for catalytic activity.</text>
</comment>
<dbReference type="InterPro" id="IPR033114">
    <property type="entry name" value="HNH_CAS9"/>
</dbReference>
<keyword evidence="10 13" id="KW-0238">DNA-binding</keyword>
<dbReference type="InterPro" id="IPR028629">
    <property type="entry name" value="Cas9"/>
</dbReference>
<keyword evidence="3 13" id="KW-0540">Nuclease</keyword>
<keyword evidence="4" id="KW-0479">Metal-binding</keyword>
<dbReference type="HAMAP" id="MF_01480">
    <property type="entry name" value="Cas9"/>
    <property type="match status" value="1"/>
</dbReference>
<dbReference type="GO" id="GO:0051607">
    <property type="term" value="P:defense response to virus"/>
    <property type="evidence" value="ECO:0007669"/>
    <property type="project" value="UniProtKB-UniRule"/>
</dbReference>
<keyword evidence="16" id="KW-1185">Reference proteome</keyword>
<evidence type="ECO:0000256" key="12">
    <source>
        <dbReference type="ARBA" id="ARBA00046380"/>
    </source>
</evidence>
<keyword evidence="5 13" id="KW-0255">Endonuclease</keyword>
<evidence type="ECO:0000313" key="15">
    <source>
        <dbReference type="EMBL" id="OJG19241.1"/>
    </source>
</evidence>
<organism evidence="15 16">
    <name type="scientific">Enterococcus canis</name>
    <dbReference type="NCBI Taxonomy" id="214095"/>
    <lineage>
        <taxon>Bacteria</taxon>
        <taxon>Bacillati</taxon>
        <taxon>Bacillota</taxon>
        <taxon>Bacilli</taxon>
        <taxon>Lactobacillales</taxon>
        <taxon>Enterococcaceae</taxon>
        <taxon>Enterococcus</taxon>
    </lineage>
</organism>
<gene>
    <name evidence="13" type="primary">cas9</name>
    <name evidence="15" type="ORF">RU97_GL000812</name>
</gene>
<evidence type="ECO:0000256" key="7">
    <source>
        <dbReference type="ARBA" id="ARBA00022842"/>
    </source>
</evidence>
<comment type="similarity">
    <text evidence="2">Belongs to the CRISPR-associated protein Cas9 family. Subtype II-A subfamily.</text>
</comment>
<dbReference type="GO" id="GO:0003677">
    <property type="term" value="F:DNA binding"/>
    <property type="evidence" value="ECO:0007669"/>
    <property type="project" value="UniProtKB-UniRule"/>
</dbReference>
<evidence type="ECO:0000259" key="14">
    <source>
        <dbReference type="PROSITE" id="PS51749"/>
    </source>
</evidence>
<evidence type="ECO:0000256" key="3">
    <source>
        <dbReference type="ARBA" id="ARBA00022722"/>
    </source>
</evidence>
<name>A0A1L8RHH1_9ENTE</name>
<dbReference type="EC" id="3.1.-.-" evidence="13"/>
<dbReference type="InterPro" id="IPR032240">
    <property type="entry name" value="Cas9_REC"/>
</dbReference>
<dbReference type="STRING" id="214095.RU97_GL000812"/>
<evidence type="ECO:0000256" key="11">
    <source>
        <dbReference type="ARBA" id="ARBA00023211"/>
    </source>
</evidence>
<proteinExistence type="inferred from homology"/>
<dbReference type="GO" id="GO:0004519">
    <property type="term" value="F:endonuclease activity"/>
    <property type="evidence" value="ECO:0007669"/>
    <property type="project" value="UniProtKB-UniRule"/>
</dbReference>
<dbReference type="InterPro" id="IPR003615">
    <property type="entry name" value="HNH_nuc"/>
</dbReference>
<dbReference type="GO" id="GO:0016787">
    <property type="term" value="F:hydrolase activity"/>
    <property type="evidence" value="ECO:0007669"/>
    <property type="project" value="UniProtKB-KW"/>
</dbReference>
<evidence type="ECO:0000256" key="6">
    <source>
        <dbReference type="ARBA" id="ARBA00022801"/>
    </source>
</evidence>
<evidence type="ECO:0000256" key="2">
    <source>
        <dbReference type="ARBA" id="ARBA00005244"/>
    </source>
</evidence>
<keyword evidence="7" id="KW-0460">Magnesium</keyword>
<dbReference type="Proteomes" id="UP000181884">
    <property type="component" value="Unassembled WGS sequence"/>
</dbReference>